<evidence type="ECO:0000256" key="1">
    <source>
        <dbReference type="SAM" id="SignalP"/>
    </source>
</evidence>
<organism evidence="2 3">
    <name type="scientific">Yoonia rosea</name>
    <dbReference type="NCBI Taxonomy" id="287098"/>
    <lineage>
        <taxon>Bacteria</taxon>
        <taxon>Pseudomonadati</taxon>
        <taxon>Pseudomonadota</taxon>
        <taxon>Alphaproteobacteria</taxon>
        <taxon>Rhodobacterales</taxon>
        <taxon>Paracoccaceae</taxon>
        <taxon>Yoonia</taxon>
    </lineage>
</organism>
<dbReference type="PANTHER" id="PTHR36057:SF1">
    <property type="entry name" value="LIPOPROTEIN LIPID ATTACHMENT SITE-LIKE PROTEIN, PUTATIVE (DUF1223)-RELATED"/>
    <property type="match status" value="1"/>
</dbReference>
<sequence>MRYFLAAMSVFGFLHATQVAAQDGPVVVELYTSQGCSSCPPADEMLRDLAKRDDVIALALHVDYWDYIGWKDIFASPAFTARQHAYARAANATSVYTPQMIINGVEQVVGSRPMQVMDALLVQKEAGNLFDVTLTRRDGAVLITAEPGQGGNYAVQLVRYLPEKTVDIRRGENAGRNLTYANIVTSWDVIAEWDGRSPLALEADAEGDNPIVVILQQSTDGPIVGAAVLR</sequence>
<keyword evidence="1" id="KW-0732">Signal</keyword>
<dbReference type="InterPro" id="IPR036249">
    <property type="entry name" value="Thioredoxin-like_sf"/>
</dbReference>
<reference evidence="3" key="1">
    <citation type="submission" date="2017-01" db="EMBL/GenBank/DDBJ databases">
        <authorList>
            <person name="Varghese N."/>
            <person name="Submissions S."/>
        </authorList>
    </citation>
    <scope>NUCLEOTIDE SEQUENCE [LARGE SCALE GENOMIC DNA]</scope>
    <source>
        <strain evidence="3">DSM 29591</strain>
    </source>
</reference>
<feature type="signal peptide" evidence="1">
    <location>
        <begin position="1"/>
        <end position="21"/>
    </location>
</feature>
<evidence type="ECO:0008006" key="4">
    <source>
        <dbReference type="Google" id="ProtNLM"/>
    </source>
</evidence>
<dbReference type="PANTHER" id="PTHR36057">
    <property type="match status" value="1"/>
</dbReference>
<dbReference type="SUPFAM" id="SSF52833">
    <property type="entry name" value="Thioredoxin-like"/>
    <property type="match status" value="1"/>
</dbReference>
<keyword evidence="3" id="KW-1185">Reference proteome</keyword>
<evidence type="ECO:0000313" key="2">
    <source>
        <dbReference type="EMBL" id="SIT80305.1"/>
    </source>
</evidence>
<dbReference type="EMBL" id="FTPR01000001">
    <property type="protein sequence ID" value="SIT80305.1"/>
    <property type="molecule type" value="Genomic_DNA"/>
</dbReference>
<name>A0A1R3WQW6_9RHOB</name>
<dbReference type="AlphaFoldDB" id="A0A1R3WQW6"/>
<dbReference type="STRING" id="287098.SAMN05421665_1086"/>
<dbReference type="InterPro" id="IPR010634">
    <property type="entry name" value="DUF1223"/>
</dbReference>
<dbReference type="OrthoDB" id="9808254at2"/>
<proteinExistence type="predicted"/>
<dbReference type="Pfam" id="PF06764">
    <property type="entry name" value="DUF1223"/>
    <property type="match status" value="1"/>
</dbReference>
<accession>A0A1R3WQW6</accession>
<dbReference type="RefSeq" id="WP_076658654.1">
    <property type="nucleotide sequence ID" value="NZ_FTPR01000001.1"/>
</dbReference>
<feature type="chain" id="PRO_5012322711" description="DUF1223 domain-containing protein" evidence="1">
    <location>
        <begin position="22"/>
        <end position="230"/>
    </location>
</feature>
<gene>
    <name evidence="2" type="ORF">SAMN05421665_1086</name>
</gene>
<evidence type="ECO:0000313" key="3">
    <source>
        <dbReference type="Proteomes" id="UP000186997"/>
    </source>
</evidence>
<dbReference type="Proteomes" id="UP000186997">
    <property type="component" value="Unassembled WGS sequence"/>
</dbReference>
<protein>
    <recommendedName>
        <fullName evidence="4">DUF1223 domain-containing protein</fullName>
    </recommendedName>
</protein>